<keyword evidence="3" id="KW-1185">Reference proteome</keyword>
<dbReference type="AlphaFoldDB" id="A0A120GMN1"/>
<dbReference type="GO" id="GO:0030655">
    <property type="term" value="P:beta-lactam antibiotic catabolic process"/>
    <property type="evidence" value="ECO:0007669"/>
    <property type="project" value="InterPro"/>
</dbReference>
<dbReference type="InterPro" id="IPR045155">
    <property type="entry name" value="Beta-lactam_cat"/>
</dbReference>
<name>A0A120GMN1_9BACI</name>
<dbReference type="GO" id="GO:0046677">
    <property type="term" value="P:response to antibiotic"/>
    <property type="evidence" value="ECO:0007669"/>
    <property type="project" value="InterPro"/>
</dbReference>
<accession>A0A120GMN1</accession>
<evidence type="ECO:0000259" key="1">
    <source>
        <dbReference type="Pfam" id="PF13354"/>
    </source>
</evidence>
<dbReference type="PANTHER" id="PTHR35333">
    <property type="entry name" value="BETA-LACTAMASE"/>
    <property type="match status" value="1"/>
</dbReference>
<organism evidence="2 3">
    <name type="scientific">Peribacillus simplex</name>
    <dbReference type="NCBI Taxonomy" id="1478"/>
    <lineage>
        <taxon>Bacteria</taxon>
        <taxon>Bacillati</taxon>
        <taxon>Bacillota</taxon>
        <taxon>Bacilli</taxon>
        <taxon>Bacillales</taxon>
        <taxon>Bacillaceae</taxon>
        <taxon>Peribacillus</taxon>
    </lineage>
</organism>
<dbReference type="Pfam" id="PF13354">
    <property type="entry name" value="Beta-lactamase2"/>
    <property type="match status" value="1"/>
</dbReference>
<gene>
    <name evidence="2" type="ORF">AS888_02870</name>
</gene>
<proteinExistence type="predicted"/>
<evidence type="ECO:0000313" key="3">
    <source>
        <dbReference type="Proteomes" id="UP000064189"/>
    </source>
</evidence>
<dbReference type="SUPFAM" id="SSF56601">
    <property type="entry name" value="beta-lactamase/transpeptidase-like"/>
    <property type="match status" value="1"/>
</dbReference>
<dbReference type="PANTHER" id="PTHR35333:SF3">
    <property type="entry name" value="BETA-LACTAMASE-TYPE TRANSPEPTIDASE FOLD CONTAINING PROTEIN"/>
    <property type="match status" value="1"/>
</dbReference>
<feature type="domain" description="Beta-lactamase class A catalytic" evidence="1">
    <location>
        <begin position="31"/>
        <end position="234"/>
    </location>
</feature>
<dbReference type="EMBL" id="LNNH01000056">
    <property type="protein sequence ID" value="KWW11135.1"/>
    <property type="molecule type" value="Genomic_DNA"/>
</dbReference>
<evidence type="ECO:0000313" key="2">
    <source>
        <dbReference type="EMBL" id="KWW11135.1"/>
    </source>
</evidence>
<dbReference type="RefSeq" id="WP_061144447.1">
    <property type="nucleotide sequence ID" value="NZ_LNNH01000056.1"/>
</dbReference>
<dbReference type="GO" id="GO:0008800">
    <property type="term" value="F:beta-lactamase activity"/>
    <property type="evidence" value="ECO:0007669"/>
    <property type="project" value="InterPro"/>
</dbReference>
<reference evidence="2 3" key="1">
    <citation type="submission" date="2015-11" db="EMBL/GenBank/DDBJ databases">
        <title>Genome Sequence of Bacillus simplex strain VanAntwerpen2.</title>
        <authorList>
            <person name="Couger M.B."/>
        </authorList>
    </citation>
    <scope>NUCLEOTIDE SEQUENCE [LARGE SCALE GENOMIC DNA]</scope>
    <source>
        <strain evidence="2 3">VanAntwerpen02</strain>
    </source>
</reference>
<comment type="caution">
    <text evidence="2">The sequence shown here is derived from an EMBL/GenBank/DDBJ whole genome shotgun (WGS) entry which is preliminary data.</text>
</comment>
<dbReference type="Proteomes" id="UP000064189">
    <property type="component" value="Unassembled WGS sequence"/>
</dbReference>
<sequence>MTLQMIENDIWALVDAFDGNIAYKIESGFGDMIGYQEEDSFQSASLIKIPMIIEGYRQSERKNIYLNQPVTIPPNAVTGGSGVLHALSNKVFLTVEDLLTLMITVSDNTATNMMMSLLGIDEINRCIQELGLKNTILGRKMQDFKALKEGRDNTISAEDTITCLKAIHTGDFLTKESQERILRVFDNQQLRDKLPSLMGRGVKVASKTGGIRGVSHDCAIIRSETQTVYAAVLTENMKSEEESRQVISKIGKLIYDHMVAE</sequence>
<protein>
    <recommendedName>
        <fullName evidence="1">Beta-lactamase class A catalytic domain-containing protein</fullName>
    </recommendedName>
</protein>
<dbReference type="InterPro" id="IPR000871">
    <property type="entry name" value="Beta-lactam_class-A"/>
</dbReference>
<dbReference type="Gene3D" id="3.40.710.10">
    <property type="entry name" value="DD-peptidase/beta-lactamase superfamily"/>
    <property type="match status" value="1"/>
</dbReference>
<dbReference type="InterPro" id="IPR012338">
    <property type="entry name" value="Beta-lactam/transpept-like"/>
</dbReference>